<dbReference type="AlphaFoldDB" id="A0A067N3B6"/>
<dbReference type="PANTHER" id="PTHR48107:SF7">
    <property type="entry name" value="RE15974P"/>
    <property type="match status" value="1"/>
</dbReference>
<dbReference type="PRINTS" id="PR00081">
    <property type="entry name" value="GDHRDH"/>
</dbReference>
<keyword evidence="3" id="KW-0560">Oxidoreductase</keyword>
<dbReference type="OrthoDB" id="5327538at2759"/>
<sequence length="256" mass="26037">MAALLSTSLVGKVAVVTGSSRSIGAAVAKQLGLNGCNVVVNYVNDSAAADTVVSEIKAQNTGGNAIAVKADASTLDGGKSLIDAAVKTYGKLDILILNAGLMGSKPLADTDEAFFDAHILANVKAPLFTAKAAAAIMPAGGRIIFFSSSLTGSTTVLPNALSYVASKGAIEQISRVLAKDLGARGLTVNTISPGPVDTTLFRAGKPEHIIKMIAGQNPNNRLGQPEDIAPVVAFVASPAAQWVNGQNIRINGGFVV</sequence>
<dbReference type="PRINTS" id="PR00080">
    <property type="entry name" value="SDRFAMILY"/>
</dbReference>
<dbReference type="GO" id="GO:0016614">
    <property type="term" value="F:oxidoreductase activity, acting on CH-OH group of donors"/>
    <property type="evidence" value="ECO:0007669"/>
    <property type="project" value="UniProtKB-ARBA"/>
</dbReference>
<dbReference type="STRING" id="1137138.A0A067N3B6"/>
<gene>
    <name evidence="4" type="ORF">PLEOSDRAFT_1114616</name>
</gene>
<dbReference type="InterPro" id="IPR036291">
    <property type="entry name" value="NAD(P)-bd_dom_sf"/>
</dbReference>
<accession>A0A067N3B6</accession>
<dbReference type="SUPFAM" id="SSF51735">
    <property type="entry name" value="NAD(P)-binding Rossmann-fold domains"/>
    <property type="match status" value="1"/>
</dbReference>
<evidence type="ECO:0000256" key="3">
    <source>
        <dbReference type="ARBA" id="ARBA00023002"/>
    </source>
</evidence>
<protein>
    <recommendedName>
        <fullName evidence="6">NAD(P)-binding protein</fullName>
    </recommendedName>
</protein>
<dbReference type="Gene3D" id="3.40.50.720">
    <property type="entry name" value="NAD(P)-binding Rossmann-like Domain"/>
    <property type="match status" value="1"/>
</dbReference>
<dbReference type="VEuPathDB" id="FungiDB:PLEOSDRAFT_1114616"/>
<dbReference type="InParanoid" id="A0A067N3B6"/>
<dbReference type="Proteomes" id="UP000027073">
    <property type="component" value="Unassembled WGS sequence"/>
</dbReference>
<evidence type="ECO:0000256" key="1">
    <source>
        <dbReference type="ARBA" id="ARBA00006484"/>
    </source>
</evidence>
<dbReference type="PANTHER" id="PTHR48107">
    <property type="entry name" value="NADPH-DEPENDENT ALDEHYDE REDUCTASE-LIKE PROTEIN, CHLOROPLASTIC-RELATED"/>
    <property type="match status" value="1"/>
</dbReference>
<dbReference type="EMBL" id="KL198014">
    <property type="protein sequence ID" value="KDQ22513.1"/>
    <property type="molecule type" value="Genomic_DNA"/>
</dbReference>
<evidence type="ECO:0000313" key="4">
    <source>
        <dbReference type="EMBL" id="KDQ22513.1"/>
    </source>
</evidence>
<proteinExistence type="inferred from homology"/>
<keyword evidence="2" id="KW-0521">NADP</keyword>
<dbReference type="InterPro" id="IPR002347">
    <property type="entry name" value="SDR_fam"/>
</dbReference>
<evidence type="ECO:0008006" key="6">
    <source>
        <dbReference type="Google" id="ProtNLM"/>
    </source>
</evidence>
<reference evidence="5" key="1">
    <citation type="journal article" date="2014" name="Proc. Natl. Acad. Sci. U.S.A.">
        <title>Extensive sampling of basidiomycete genomes demonstrates inadequacy of the white-rot/brown-rot paradigm for wood decay fungi.</title>
        <authorList>
            <person name="Riley R."/>
            <person name="Salamov A.A."/>
            <person name="Brown D.W."/>
            <person name="Nagy L.G."/>
            <person name="Floudas D."/>
            <person name="Held B.W."/>
            <person name="Levasseur A."/>
            <person name="Lombard V."/>
            <person name="Morin E."/>
            <person name="Otillar R."/>
            <person name="Lindquist E.A."/>
            <person name="Sun H."/>
            <person name="LaButti K.M."/>
            <person name="Schmutz J."/>
            <person name="Jabbour D."/>
            <person name="Luo H."/>
            <person name="Baker S.E."/>
            <person name="Pisabarro A.G."/>
            <person name="Walton J.D."/>
            <person name="Blanchette R.A."/>
            <person name="Henrissat B."/>
            <person name="Martin F."/>
            <person name="Cullen D."/>
            <person name="Hibbett D.S."/>
            <person name="Grigoriev I.V."/>
        </authorList>
    </citation>
    <scope>NUCLEOTIDE SEQUENCE [LARGE SCALE GENOMIC DNA]</scope>
    <source>
        <strain evidence="5">PC15</strain>
    </source>
</reference>
<organism evidence="4 5">
    <name type="scientific">Pleurotus ostreatus (strain PC15)</name>
    <name type="common">Oyster mushroom</name>
    <dbReference type="NCBI Taxonomy" id="1137138"/>
    <lineage>
        <taxon>Eukaryota</taxon>
        <taxon>Fungi</taxon>
        <taxon>Dikarya</taxon>
        <taxon>Basidiomycota</taxon>
        <taxon>Agaricomycotina</taxon>
        <taxon>Agaricomycetes</taxon>
        <taxon>Agaricomycetidae</taxon>
        <taxon>Agaricales</taxon>
        <taxon>Pleurotineae</taxon>
        <taxon>Pleurotaceae</taxon>
        <taxon>Pleurotus</taxon>
    </lineage>
</organism>
<comment type="similarity">
    <text evidence="1">Belongs to the short-chain dehydrogenases/reductases (SDR) family.</text>
</comment>
<dbReference type="PROSITE" id="PS00061">
    <property type="entry name" value="ADH_SHORT"/>
    <property type="match status" value="1"/>
</dbReference>
<dbReference type="InterPro" id="IPR020904">
    <property type="entry name" value="Sc_DH/Rdtase_CS"/>
</dbReference>
<dbReference type="Pfam" id="PF13561">
    <property type="entry name" value="adh_short_C2"/>
    <property type="match status" value="1"/>
</dbReference>
<name>A0A067N3B6_PLEO1</name>
<dbReference type="HOGENOM" id="CLU_010194_1_3_1"/>
<evidence type="ECO:0000313" key="5">
    <source>
        <dbReference type="Proteomes" id="UP000027073"/>
    </source>
</evidence>
<dbReference type="FunFam" id="3.40.50.720:FF:000084">
    <property type="entry name" value="Short-chain dehydrogenase reductase"/>
    <property type="match status" value="1"/>
</dbReference>
<evidence type="ECO:0000256" key="2">
    <source>
        <dbReference type="ARBA" id="ARBA00022857"/>
    </source>
</evidence>